<keyword evidence="7 9" id="KW-0413">Isomerase</keyword>
<reference evidence="9" key="2">
    <citation type="journal article" date="2014" name="ISME J.">
        <title>Microbial stratification in low pH oxic and suboxic macroscopic growths along an acid mine drainage.</title>
        <authorList>
            <person name="Mendez-Garcia C."/>
            <person name="Mesa V."/>
            <person name="Sprenger R.R."/>
            <person name="Richter M."/>
            <person name="Diez M.S."/>
            <person name="Solano J."/>
            <person name="Bargiela R."/>
            <person name="Golyshina O.V."/>
            <person name="Manteca A."/>
            <person name="Ramos J.L."/>
            <person name="Gallego J.R."/>
            <person name="Llorente I."/>
            <person name="Martins Dos Santos V.A."/>
            <person name="Jensen O.N."/>
            <person name="Pelaez A.I."/>
            <person name="Sanchez J."/>
            <person name="Ferrer M."/>
        </authorList>
    </citation>
    <scope>NUCLEOTIDE SEQUENCE</scope>
</reference>
<dbReference type="PANTHER" id="PTHR45866">
    <property type="entry name" value="DNA GYRASE/TOPOISOMERASE SUBUNIT B"/>
    <property type="match status" value="1"/>
</dbReference>
<evidence type="ECO:0000256" key="3">
    <source>
        <dbReference type="ARBA" id="ARBA00022741"/>
    </source>
</evidence>
<dbReference type="InterPro" id="IPR013760">
    <property type="entry name" value="Topo_IIA-like_dom_sf"/>
</dbReference>
<evidence type="ECO:0000256" key="6">
    <source>
        <dbReference type="ARBA" id="ARBA00023125"/>
    </source>
</evidence>
<keyword evidence="5" id="KW-0460">Magnesium</keyword>
<keyword evidence="6" id="KW-0238">DNA-binding</keyword>
<dbReference type="InterPro" id="IPR013759">
    <property type="entry name" value="Topo_IIA_B_C"/>
</dbReference>
<evidence type="ECO:0000256" key="1">
    <source>
        <dbReference type="ARBA" id="ARBA00000185"/>
    </source>
</evidence>
<evidence type="ECO:0000259" key="8">
    <source>
        <dbReference type="Pfam" id="PF01751"/>
    </source>
</evidence>
<keyword evidence="2" id="KW-0479">Metal-binding</keyword>
<keyword evidence="4" id="KW-0067">ATP-binding</keyword>
<dbReference type="PRINTS" id="PR00418">
    <property type="entry name" value="TPI2FAMILY"/>
</dbReference>
<sequence>MFQAVLPLRGKILNTWESDAHEILQSVEIRDLATALGVEPGSPDLSRLRYGRICILADADSDGAHIATLLCALFVRHFPRAHPAGTPVCRDAATLSHRCGSDDLLCIG</sequence>
<dbReference type="GO" id="GO:0003918">
    <property type="term" value="F:DNA topoisomerase type II (double strand cut, ATP-hydrolyzing) activity"/>
    <property type="evidence" value="ECO:0007669"/>
    <property type="project" value="UniProtKB-EC"/>
</dbReference>
<gene>
    <name evidence="9" type="ORF">B2A_15475</name>
</gene>
<dbReference type="PRINTS" id="PR01098">
    <property type="entry name" value="TOPISMRASE4B"/>
</dbReference>
<dbReference type="InterPro" id="IPR006171">
    <property type="entry name" value="TOPRIM_dom"/>
</dbReference>
<dbReference type="InterPro" id="IPR005737">
    <property type="entry name" value="TopoIV_B_Gneg"/>
</dbReference>
<name>T0ZDJ1_9ZZZZ</name>
<evidence type="ECO:0000256" key="5">
    <source>
        <dbReference type="ARBA" id="ARBA00022842"/>
    </source>
</evidence>
<dbReference type="Pfam" id="PF01751">
    <property type="entry name" value="Toprim"/>
    <property type="match status" value="1"/>
</dbReference>
<dbReference type="Gene3D" id="3.40.50.670">
    <property type="match status" value="1"/>
</dbReference>
<evidence type="ECO:0000256" key="2">
    <source>
        <dbReference type="ARBA" id="ARBA00022723"/>
    </source>
</evidence>
<organism evidence="9">
    <name type="scientific">mine drainage metagenome</name>
    <dbReference type="NCBI Taxonomy" id="410659"/>
    <lineage>
        <taxon>unclassified sequences</taxon>
        <taxon>metagenomes</taxon>
        <taxon>ecological metagenomes</taxon>
    </lineage>
</organism>
<reference evidence="9" key="1">
    <citation type="submission" date="2013-08" db="EMBL/GenBank/DDBJ databases">
        <authorList>
            <person name="Mendez C."/>
            <person name="Richter M."/>
            <person name="Ferrer M."/>
            <person name="Sanchez J."/>
        </authorList>
    </citation>
    <scope>NUCLEOTIDE SEQUENCE</scope>
</reference>
<evidence type="ECO:0000256" key="7">
    <source>
        <dbReference type="ARBA" id="ARBA00023235"/>
    </source>
</evidence>
<dbReference type="GO" id="GO:0005694">
    <property type="term" value="C:chromosome"/>
    <property type="evidence" value="ECO:0007669"/>
    <property type="project" value="InterPro"/>
</dbReference>
<evidence type="ECO:0000256" key="4">
    <source>
        <dbReference type="ARBA" id="ARBA00022840"/>
    </source>
</evidence>
<dbReference type="SUPFAM" id="SSF56719">
    <property type="entry name" value="Type II DNA topoisomerase"/>
    <property type="match status" value="1"/>
</dbReference>
<dbReference type="AlphaFoldDB" id="T0ZDJ1"/>
<dbReference type="GO" id="GO:0005524">
    <property type="term" value="F:ATP binding"/>
    <property type="evidence" value="ECO:0007669"/>
    <property type="project" value="UniProtKB-KW"/>
</dbReference>
<feature type="domain" description="Toprim" evidence="8">
    <location>
        <begin position="2"/>
        <end position="73"/>
    </location>
</feature>
<dbReference type="EMBL" id="AUZZ01011268">
    <property type="protein sequence ID" value="EQD26869.1"/>
    <property type="molecule type" value="Genomic_DNA"/>
</dbReference>
<comment type="caution">
    <text evidence="9">The sequence shown here is derived from an EMBL/GenBank/DDBJ whole genome shotgun (WGS) entry which is preliminary data.</text>
</comment>
<dbReference type="GO" id="GO:0003677">
    <property type="term" value="F:DNA binding"/>
    <property type="evidence" value="ECO:0007669"/>
    <property type="project" value="UniProtKB-KW"/>
</dbReference>
<evidence type="ECO:0000313" key="9">
    <source>
        <dbReference type="EMBL" id="EQD26869.1"/>
    </source>
</evidence>
<keyword evidence="3" id="KW-0547">Nucleotide-binding</keyword>
<proteinExistence type="predicted"/>
<dbReference type="PANTHER" id="PTHR45866:SF4">
    <property type="entry name" value="DNA TOPOISOMERASE 4 SUBUNIT B"/>
    <property type="match status" value="1"/>
</dbReference>
<dbReference type="GO" id="GO:0006265">
    <property type="term" value="P:DNA topological change"/>
    <property type="evidence" value="ECO:0007669"/>
    <property type="project" value="InterPro"/>
</dbReference>
<accession>T0ZDJ1</accession>
<dbReference type="GO" id="GO:0046872">
    <property type="term" value="F:metal ion binding"/>
    <property type="evidence" value="ECO:0007669"/>
    <property type="project" value="UniProtKB-KW"/>
</dbReference>
<comment type="catalytic activity">
    <reaction evidence="1">
        <text>ATP-dependent breakage, passage and rejoining of double-stranded DNA.</text>
        <dbReference type="EC" id="5.6.2.2"/>
    </reaction>
</comment>
<protein>
    <submittedName>
        <fullName evidence="9">DNA topoisomerase IV subunit B</fullName>
    </submittedName>
</protein>